<keyword evidence="3" id="KW-1185">Reference proteome</keyword>
<reference evidence="2 3" key="1">
    <citation type="submission" date="2024-01" db="EMBL/GenBank/DDBJ databases">
        <title>A draft genome for a cacao thread blight-causing isolate of Paramarasmius palmivorus.</title>
        <authorList>
            <person name="Baruah I.K."/>
            <person name="Bukari Y."/>
            <person name="Amoako-Attah I."/>
            <person name="Meinhardt L.W."/>
            <person name="Bailey B.A."/>
            <person name="Cohen S.P."/>
        </authorList>
    </citation>
    <scope>NUCLEOTIDE SEQUENCE [LARGE SCALE GENOMIC DNA]</scope>
    <source>
        <strain evidence="2 3">GH-12</strain>
    </source>
</reference>
<dbReference type="SUPFAM" id="SSF51735">
    <property type="entry name" value="NAD(P)-binding Rossmann-fold domains"/>
    <property type="match status" value="1"/>
</dbReference>
<name>A0AAW0CHE2_9AGAR</name>
<dbReference type="EMBL" id="JAYKXP010000039">
    <property type="protein sequence ID" value="KAK7039248.1"/>
    <property type="molecule type" value="Genomic_DNA"/>
</dbReference>
<evidence type="ECO:0000313" key="3">
    <source>
        <dbReference type="Proteomes" id="UP001383192"/>
    </source>
</evidence>
<accession>A0AAW0CHE2</accession>
<feature type="domain" description="NAD-dependent epimerase/dehydratase" evidence="1">
    <location>
        <begin position="7"/>
        <end position="250"/>
    </location>
</feature>
<dbReference type="GO" id="GO:0004029">
    <property type="term" value="F:aldehyde dehydrogenase (NAD+) activity"/>
    <property type="evidence" value="ECO:0007669"/>
    <property type="project" value="TreeGrafter"/>
</dbReference>
<dbReference type="Proteomes" id="UP001383192">
    <property type="component" value="Unassembled WGS sequence"/>
</dbReference>
<dbReference type="InterPro" id="IPR001509">
    <property type="entry name" value="Epimerase_deHydtase"/>
</dbReference>
<dbReference type="GO" id="GO:0043892">
    <property type="term" value="F:methylglyoxal reductase (NADPH) activity"/>
    <property type="evidence" value="ECO:0007669"/>
    <property type="project" value="UniProtKB-EC"/>
</dbReference>
<dbReference type="InterPro" id="IPR036291">
    <property type="entry name" value="NAD(P)-bd_dom_sf"/>
</dbReference>
<gene>
    <name evidence="2" type="primary">GRP2_2</name>
    <name evidence="2" type="ORF">VNI00_010153</name>
</gene>
<dbReference type="PANTHER" id="PTHR48079:SF6">
    <property type="entry name" value="NAD(P)-BINDING DOMAIN-CONTAINING PROTEIN-RELATED"/>
    <property type="match status" value="1"/>
</dbReference>
<dbReference type="Gene3D" id="3.40.50.720">
    <property type="entry name" value="NAD(P)-binding Rossmann-like Domain"/>
    <property type="match status" value="1"/>
</dbReference>
<sequence>MIDISTVLVTGGTGFIGSHVIKQLLEQKYRVKATARSSARLQSIFPSAGPQLEVIEVPTLTSDYSEALQGVDAVIHCANPIPLKEKDNATILRQTVDGGNHLIRQSLDAGVKKIVYTSSFVALFPVNSKAAFGTELITTETVPSVALDDVNIDDHDPAAIYQVAKIAAENNLWDLAHRHPEVDFTVIIPPATFGPFVPNYPSASDQLTHGSNGYIFQLLSGQYHPNLIGHGTDVRDIAKAHVLALRAPRPSNGRDKRFFVNGKIFTWEEVVGIIRKERPELSARLPSEGAVCPVPQTKAPVDDSLVKEVLGLTEFVPWRETVLDTIDACLAI</sequence>
<proteinExistence type="predicted"/>
<organism evidence="2 3">
    <name type="scientific">Paramarasmius palmivorus</name>
    <dbReference type="NCBI Taxonomy" id="297713"/>
    <lineage>
        <taxon>Eukaryota</taxon>
        <taxon>Fungi</taxon>
        <taxon>Dikarya</taxon>
        <taxon>Basidiomycota</taxon>
        <taxon>Agaricomycotina</taxon>
        <taxon>Agaricomycetes</taxon>
        <taxon>Agaricomycetidae</taxon>
        <taxon>Agaricales</taxon>
        <taxon>Marasmiineae</taxon>
        <taxon>Marasmiaceae</taxon>
        <taxon>Paramarasmius</taxon>
    </lineage>
</organism>
<protein>
    <submittedName>
        <fullName evidence="2">Glycine-rich RNA-binding protein 2, mitochondrial</fullName>
        <ecNumber evidence="2">1.1.1.283</ecNumber>
    </submittedName>
</protein>
<keyword evidence="2" id="KW-0560">Oxidoreductase</keyword>
<dbReference type="InterPro" id="IPR051783">
    <property type="entry name" value="NAD(P)-dependent_oxidoreduct"/>
</dbReference>
<dbReference type="AlphaFoldDB" id="A0AAW0CHE2"/>
<comment type="caution">
    <text evidence="2">The sequence shown here is derived from an EMBL/GenBank/DDBJ whole genome shotgun (WGS) entry which is preliminary data.</text>
</comment>
<evidence type="ECO:0000313" key="2">
    <source>
        <dbReference type="EMBL" id="KAK7039248.1"/>
    </source>
</evidence>
<dbReference type="EC" id="1.1.1.283" evidence="2"/>
<dbReference type="Pfam" id="PF01370">
    <property type="entry name" value="Epimerase"/>
    <property type="match status" value="1"/>
</dbReference>
<evidence type="ECO:0000259" key="1">
    <source>
        <dbReference type="Pfam" id="PF01370"/>
    </source>
</evidence>
<dbReference type="GO" id="GO:0005737">
    <property type="term" value="C:cytoplasm"/>
    <property type="evidence" value="ECO:0007669"/>
    <property type="project" value="TreeGrafter"/>
</dbReference>
<dbReference type="PANTHER" id="PTHR48079">
    <property type="entry name" value="PROTEIN YEEZ"/>
    <property type="match status" value="1"/>
</dbReference>